<accession>A0A841RAS3</accession>
<dbReference type="Pfam" id="PF21016">
    <property type="entry name" value="RlmN_N"/>
    <property type="match status" value="1"/>
</dbReference>
<feature type="binding site" evidence="14">
    <location>
        <begin position="212"/>
        <end position="214"/>
    </location>
    <ligand>
        <name>S-adenosyl-L-methionine</name>
        <dbReference type="ChEBI" id="CHEBI:59789"/>
    </ligand>
</feature>
<keyword evidence="13 14" id="KW-1015">Disulfide bond</keyword>
<dbReference type="InterPro" id="IPR040072">
    <property type="entry name" value="Methyltransferase_A"/>
</dbReference>
<evidence type="ECO:0000256" key="2">
    <source>
        <dbReference type="ARBA" id="ARBA00007544"/>
    </source>
</evidence>
<protein>
    <recommendedName>
        <fullName evidence="14">Probable dual-specificity RNA methyltransferase RlmN</fullName>
        <ecNumber evidence="14">2.1.1.192</ecNumber>
    </recommendedName>
    <alternativeName>
        <fullName evidence="14">23S rRNA (adenine(2503)-C(2))-methyltransferase</fullName>
    </alternativeName>
    <alternativeName>
        <fullName evidence="14">23S rRNA m2A2503 methyltransferase</fullName>
    </alternativeName>
    <alternativeName>
        <fullName evidence="14">Ribosomal RNA large subunit methyltransferase N</fullName>
    </alternativeName>
    <alternativeName>
        <fullName evidence="14">tRNA (adenine(37)-C(2))-methyltransferase</fullName>
    </alternativeName>
    <alternativeName>
        <fullName evidence="14">tRNA m2A37 methyltransferase</fullName>
    </alternativeName>
</protein>
<dbReference type="EC" id="2.1.1.192" evidence="14"/>
<keyword evidence="9 14" id="KW-0819">tRNA processing</keyword>
<dbReference type="GO" id="GO:0002935">
    <property type="term" value="F:tRNA (adenine(37)-C2)-methyltransferase activity"/>
    <property type="evidence" value="ECO:0007669"/>
    <property type="project" value="UniProtKB-UniRule"/>
</dbReference>
<dbReference type="Gene3D" id="1.10.150.530">
    <property type="match status" value="1"/>
</dbReference>
<dbReference type="Proteomes" id="UP000587760">
    <property type="component" value="Unassembled WGS sequence"/>
</dbReference>
<evidence type="ECO:0000259" key="15">
    <source>
        <dbReference type="PROSITE" id="PS51918"/>
    </source>
</evidence>
<keyword evidence="4 14" id="KW-0963">Cytoplasm</keyword>
<evidence type="ECO:0000256" key="4">
    <source>
        <dbReference type="ARBA" id="ARBA00022490"/>
    </source>
</evidence>
<dbReference type="PANTHER" id="PTHR30544">
    <property type="entry name" value="23S RRNA METHYLTRANSFERASE"/>
    <property type="match status" value="1"/>
</dbReference>
<comment type="subcellular location">
    <subcellularLocation>
        <location evidence="1 14">Cytoplasm</location>
    </subcellularLocation>
</comment>
<dbReference type="InterPro" id="IPR013785">
    <property type="entry name" value="Aldolase_TIM"/>
</dbReference>
<dbReference type="InterPro" id="IPR007197">
    <property type="entry name" value="rSAM"/>
</dbReference>
<feature type="active site" description="Proton acceptor" evidence="14">
    <location>
        <position position="93"/>
    </location>
</feature>
<keyword evidence="7 14" id="KW-0808">Transferase</keyword>
<evidence type="ECO:0000256" key="10">
    <source>
        <dbReference type="ARBA" id="ARBA00022723"/>
    </source>
</evidence>
<comment type="caution">
    <text evidence="16">The sequence shown here is derived from an EMBL/GenBank/DDBJ whole genome shotgun (WGS) entry which is preliminary data.</text>
</comment>
<dbReference type="SFLD" id="SFLDG01062">
    <property type="entry name" value="methyltransferase_(Class_A)"/>
    <property type="match status" value="1"/>
</dbReference>
<feature type="binding site" evidence="14">
    <location>
        <position position="117"/>
    </location>
    <ligand>
        <name>[4Fe-4S] cluster</name>
        <dbReference type="ChEBI" id="CHEBI:49883"/>
        <note>4Fe-4S-S-AdoMet</note>
    </ligand>
</feature>
<organism evidence="16 17">
    <name type="scientific">Spirochaeta isovalerica</name>
    <dbReference type="NCBI Taxonomy" id="150"/>
    <lineage>
        <taxon>Bacteria</taxon>
        <taxon>Pseudomonadati</taxon>
        <taxon>Spirochaetota</taxon>
        <taxon>Spirochaetia</taxon>
        <taxon>Spirochaetales</taxon>
        <taxon>Spirochaetaceae</taxon>
        <taxon>Spirochaeta</taxon>
    </lineage>
</organism>
<keyword evidence="11 14" id="KW-0408">Iron</keyword>
<keyword evidence="3 14" id="KW-0004">4Fe-4S</keyword>
<evidence type="ECO:0000256" key="6">
    <source>
        <dbReference type="ARBA" id="ARBA00022603"/>
    </source>
</evidence>
<keyword evidence="17" id="KW-1185">Reference proteome</keyword>
<dbReference type="GO" id="GO:0000049">
    <property type="term" value="F:tRNA binding"/>
    <property type="evidence" value="ECO:0007669"/>
    <property type="project" value="UniProtKB-UniRule"/>
</dbReference>
<keyword evidence="8 14" id="KW-0949">S-adenosyl-L-methionine</keyword>
<comment type="miscellaneous">
    <text evidence="14">Reaction proceeds by a ping-pong mechanism involving intermediate methylation of a conserved cysteine residue.</text>
</comment>
<evidence type="ECO:0000256" key="14">
    <source>
        <dbReference type="HAMAP-Rule" id="MF_01849"/>
    </source>
</evidence>
<feature type="binding site" evidence="14">
    <location>
        <position position="288"/>
    </location>
    <ligand>
        <name>S-adenosyl-L-methionine</name>
        <dbReference type="ChEBI" id="CHEBI:59789"/>
    </ligand>
</feature>
<dbReference type="InterPro" id="IPR004383">
    <property type="entry name" value="rRNA_lsu_MTrfase_RlmN/Cfr"/>
</dbReference>
<dbReference type="NCBIfam" id="TIGR00048">
    <property type="entry name" value="rRNA_mod_RlmN"/>
    <property type="match status" value="1"/>
</dbReference>
<evidence type="ECO:0000256" key="13">
    <source>
        <dbReference type="ARBA" id="ARBA00023157"/>
    </source>
</evidence>
<dbReference type="PANTHER" id="PTHR30544:SF5">
    <property type="entry name" value="RADICAL SAM CORE DOMAIN-CONTAINING PROTEIN"/>
    <property type="match status" value="1"/>
</dbReference>
<dbReference type="AlphaFoldDB" id="A0A841RAS3"/>
<evidence type="ECO:0000256" key="5">
    <source>
        <dbReference type="ARBA" id="ARBA00022552"/>
    </source>
</evidence>
<feature type="binding site" evidence="14">
    <location>
        <position position="120"/>
    </location>
    <ligand>
        <name>[4Fe-4S] cluster</name>
        <dbReference type="ChEBI" id="CHEBI:49883"/>
        <note>4Fe-4S-S-AdoMet</note>
    </ligand>
</feature>
<keyword evidence="6 14" id="KW-0489">Methyltransferase</keyword>
<dbReference type="Pfam" id="PF04055">
    <property type="entry name" value="Radical_SAM"/>
    <property type="match status" value="1"/>
</dbReference>
<keyword evidence="5 14" id="KW-0698">rRNA processing</keyword>
<dbReference type="GO" id="GO:0030488">
    <property type="term" value="P:tRNA methylation"/>
    <property type="evidence" value="ECO:0007669"/>
    <property type="project" value="UniProtKB-UniRule"/>
</dbReference>
<comment type="cofactor">
    <cofactor evidence="14">
        <name>[4Fe-4S] cluster</name>
        <dbReference type="ChEBI" id="CHEBI:49883"/>
    </cofactor>
    <text evidence="14">Binds 1 [4Fe-4S] cluster. The cluster is coordinated with 3 cysteines and an exchangeable S-adenosyl-L-methionine.</text>
</comment>
<dbReference type="SFLD" id="SFLDS00029">
    <property type="entry name" value="Radical_SAM"/>
    <property type="match status" value="1"/>
</dbReference>
<comment type="similarity">
    <text evidence="2 14">Belongs to the radical SAM superfamily. RlmN family.</text>
</comment>
<evidence type="ECO:0000256" key="9">
    <source>
        <dbReference type="ARBA" id="ARBA00022694"/>
    </source>
</evidence>
<dbReference type="CDD" id="cd01335">
    <property type="entry name" value="Radical_SAM"/>
    <property type="match status" value="1"/>
</dbReference>
<evidence type="ECO:0000256" key="8">
    <source>
        <dbReference type="ARBA" id="ARBA00022691"/>
    </source>
</evidence>
<comment type="function">
    <text evidence="14">Specifically methylates position 2 of adenine 2503 in 23S rRNA and position 2 of adenine 37 in tRNAs.</text>
</comment>
<proteinExistence type="inferred from homology"/>
<evidence type="ECO:0000256" key="7">
    <source>
        <dbReference type="ARBA" id="ARBA00022679"/>
    </source>
</evidence>
<evidence type="ECO:0000256" key="12">
    <source>
        <dbReference type="ARBA" id="ARBA00023014"/>
    </source>
</evidence>
<dbReference type="InterPro" id="IPR048641">
    <property type="entry name" value="RlmN_N"/>
</dbReference>
<evidence type="ECO:0000256" key="11">
    <source>
        <dbReference type="ARBA" id="ARBA00023004"/>
    </source>
</evidence>
<evidence type="ECO:0000256" key="3">
    <source>
        <dbReference type="ARBA" id="ARBA00022485"/>
    </source>
</evidence>
<reference evidence="16 17" key="1">
    <citation type="submission" date="2020-08" db="EMBL/GenBank/DDBJ databases">
        <title>Genomic Encyclopedia of Type Strains, Phase IV (KMG-IV): sequencing the most valuable type-strain genomes for metagenomic binning, comparative biology and taxonomic classification.</title>
        <authorList>
            <person name="Goeker M."/>
        </authorList>
    </citation>
    <scope>NUCLEOTIDE SEQUENCE [LARGE SCALE GENOMIC DNA]</scope>
    <source>
        <strain evidence="16 17">DSM 2461</strain>
    </source>
</reference>
<feature type="active site" description="S-methylcysteine intermediate" evidence="14">
    <location>
        <position position="331"/>
    </location>
</feature>
<dbReference type="Gene3D" id="3.20.20.70">
    <property type="entry name" value="Aldolase class I"/>
    <property type="match status" value="1"/>
</dbReference>
<dbReference type="GO" id="GO:0005737">
    <property type="term" value="C:cytoplasm"/>
    <property type="evidence" value="ECO:0007669"/>
    <property type="project" value="UniProtKB-SubCell"/>
</dbReference>
<keyword evidence="10 14" id="KW-0479">Metal-binding</keyword>
<evidence type="ECO:0000313" key="17">
    <source>
        <dbReference type="Proteomes" id="UP000587760"/>
    </source>
</evidence>
<dbReference type="SFLD" id="SFLDF00275">
    <property type="entry name" value="adenosine_C2_methyltransferase"/>
    <property type="match status" value="1"/>
</dbReference>
<comment type="catalytic activity">
    <reaction evidence="14">
        <text>adenosine(37) in tRNA + 2 reduced [2Fe-2S]-[ferredoxin] + 2 S-adenosyl-L-methionine = 2-methyladenosine(37) in tRNA + 5'-deoxyadenosine + L-methionine + 2 oxidized [2Fe-2S]-[ferredoxin] + S-adenosyl-L-homocysteine</text>
        <dbReference type="Rhea" id="RHEA:43332"/>
        <dbReference type="Rhea" id="RHEA-COMP:10000"/>
        <dbReference type="Rhea" id="RHEA-COMP:10001"/>
        <dbReference type="Rhea" id="RHEA-COMP:10162"/>
        <dbReference type="Rhea" id="RHEA-COMP:10485"/>
        <dbReference type="ChEBI" id="CHEBI:17319"/>
        <dbReference type="ChEBI" id="CHEBI:33737"/>
        <dbReference type="ChEBI" id="CHEBI:33738"/>
        <dbReference type="ChEBI" id="CHEBI:57844"/>
        <dbReference type="ChEBI" id="CHEBI:57856"/>
        <dbReference type="ChEBI" id="CHEBI:59789"/>
        <dbReference type="ChEBI" id="CHEBI:74411"/>
        <dbReference type="ChEBI" id="CHEBI:74497"/>
        <dbReference type="EC" id="2.1.1.192"/>
    </reaction>
</comment>
<dbReference type="SUPFAM" id="SSF102114">
    <property type="entry name" value="Radical SAM enzymes"/>
    <property type="match status" value="1"/>
</dbReference>
<dbReference type="HAMAP" id="MF_01849">
    <property type="entry name" value="RNA_methyltr_RlmN"/>
    <property type="match status" value="1"/>
</dbReference>
<dbReference type="RefSeq" id="WP_184747291.1">
    <property type="nucleotide sequence ID" value="NZ_JACHGJ010000005.1"/>
</dbReference>
<keyword evidence="12 14" id="KW-0411">Iron-sulfur</keyword>
<dbReference type="PIRSF" id="PIRSF006004">
    <property type="entry name" value="CHP00048"/>
    <property type="match status" value="1"/>
</dbReference>
<feature type="binding site" evidence="14">
    <location>
        <position position="190"/>
    </location>
    <ligand>
        <name>S-adenosyl-L-methionine</name>
        <dbReference type="ChEBI" id="CHEBI:59789"/>
    </ligand>
</feature>
<dbReference type="EMBL" id="JACHGJ010000005">
    <property type="protein sequence ID" value="MBB6481045.1"/>
    <property type="molecule type" value="Genomic_DNA"/>
</dbReference>
<comment type="catalytic activity">
    <reaction evidence="14">
        <text>adenosine(2503) in 23S rRNA + 2 reduced [2Fe-2S]-[ferredoxin] + 2 S-adenosyl-L-methionine = 2-methyladenosine(2503) in 23S rRNA + 5'-deoxyadenosine + L-methionine + 2 oxidized [2Fe-2S]-[ferredoxin] + S-adenosyl-L-homocysteine</text>
        <dbReference type="Rhea" id="RHEA:42916"/>
        <dbReference type="Rhea" id="RHEA-COMP:10000"/>
        <dbReference type="Rhea" id="RHEA-COMP:10001"/>
        <dbReference type="Rhea" id="RHEA-COMP:10152"/>
        <dbReference type="Rhea" id="RHEA-COMP:10282"/>
        <dbReference type="ChEBI" id="CHEBI:17319"/>
        <dbReference type="ChEBI" id="CHEBI:33737"/>
        <dbReference type="ChEBI" id="CHEBI:33738"/>
        <dbReference type="ChEBI" id="CHEBI:57844"/>
        <dbReference type="ChEBI" id="CHEBI:57856"/>
        <dbReference type="ChEBI" id="CHEBI:59789"/>
        <dbReference type="ChEBI" id="CHEBI:74411"/>
        <dbReference type="ChEBI" id="CHEBI:74497"/>
        <dbReference type="EC" id="2.1.1.192"/>
    </reaction>
</comment>
<dbReference type="GO" id="GO:0019843">
    <property type="term" value="F:rRNA binding"/>
    <property type="evidence" value="ECO:0007669"/>
    <property type="project" value="UniProtKB-UniRule"/>
</dbReference>
<feature type="domain" description="Radical SAM core" evidence="15">
    <location>
        <begin position="99"/>
        <end position="326"/>
    </location>
</feature>
<dbReference type="FunFam" id="3.20.20.70:FF:000014">
    <property type="entry name" value="Probable dual-specificity RNA methyltransferase RlmN"/>
    <property type="match status" value="1"/>
</dbReference>
<gene>
    <name evidence="14" type="primary">rlmN</name>
    <name evidence="16" type="ORF">HNR50_002718</name>
</gene>
<feature type="binding site" evidence="14">
    <location>
        <position position="113"/>
    </location>
    <ligand>
        <name>[4Fe-4S] cluster</name>
        <dbReference type="ChEBI" id="CHEBI:49883"/>
        <note>4Fe-4S-S-AdoMet</note>
    </ligand>
</feature>
<dbReference type="PROSITE" id="PS51918">
    <property type="entry name" value="RADICAL_SAM"/>
    <property type="match status" value="1"/>
</dbReference>
<dbReference type="GO" id="GO:0051539">
    <property type="term" value="F:4 iron, 4 sulfur cluster binding"/>
    <property type="evidence" value="ECO:0007669"/>
    <property type="project" value="UniProtKB-UniRule"/>
</dbReference>
<comment type="caution">
    <text evidence="14">Lacks conserved residue(s) required for the propagation of feature annotation.</text>
</comment>
<dbReference type="GO" id="GO:0070475">
    <property type="term" value="P:rRNA base methylation"/>
    <property type="evidence" value="ECO:0007669"/>
    <property type="project" value="UniProtKB-UniRule"/>
</dbReference>
<evidence type="ECO:0000256" key="1">
    <source>
        <dbReference type="ARBA" id="ARBA00004496"/>
    </source>
</evidence>
<feature type="binding site" evidence="14">
    <location>
        <begin position="158"/>
        <end position="159"/>
    </location>
    <ligand>
        <name>S-adenosyl-L-methionine</name>
        <dbReference type="ChEBI" id="CHEBI:59789"/>
    </ligand>
</feature>
<sequence>MKEITNLYGKTLPQIQEICGELKLPAFTAKQICSWLYEKNAGSFEEMTNISKANRSLLAETYSIDKEKPEKVSISQDGTKKYLFDLGQNRFIEAAMIPDGERKTLCLSSQAGCKMGCTFCMTAKQGFQSQLTPSEILSQFTEIEEAGQITNIVYMGMGEPMDNIDSVLTSLEILTADYGFAMSPKRITVSTIGVIPAMKRFLEESKCHLAISIHSPFPEERQRLMPVEKKYPIEEIVEILKQHDFGGQRRVSFEYIMFAGVNDDDRHSAALSRLLKGLDTRVNLIGFHPIPDSALNGSSRPVMEAFQAHLQKKGITTTIRRSRGQDIDAACGLLSTKERLNN</sequence>
<name>A0A841RAS3_9SPIO</name>
<dbReference type="GO" id="GO:0046872">
    <property type="term" value="F:metal ion binding"/>
    <property type="evidence" value="ECO:0007669"/>
    <property type="project" value="UniProtKB-KW"/>
</dbReference>
<dbReference type="GO" id="GO:0070040">
    <property type="term" value="F:rRNA (adenine(2503)-C2-)-methyltransferase activity"/>
    <property type="evidence" value="ECO:0007669"/>
    <property type="project" value="UniProtKB-UniRule"/>
</dbReference>
<dbReference type="InterPro" id="IPR058240">
    <property type="entry name" value="rSAM_sf"/>
</dbReference>
<evidence type="ECO:0000313" key="16">
    <source>
        <dbReference type="EMBL" id="MBB6481045.1"/>
    </source>
</evidence>
<dbReference type="InterPro" id="IPR027492">
    <property type="entry name" value="RNA_MTrfase_RlmN"/>
</dbReference>